<dbReference type="InterPro" id="IPR042177">
    <property type="entry name" value="Cell/Rod_1"/>
</dbReference>
<evidence type="ECO:0000256" key="6">
    <source>
        <dbReference type="SAM" id="Coils"/>
    </source>
</evidence>
<dbReference type="CDD" id="cd14686">
    <property type="entry name" value="bZIP"/>
    <property type="match status" value="1"/>
</dbReference>
<keyword evidence="8" id="KW-0812">Transmembrane</keyword>
<proteinExistence type="inferred from homology"/>
<keyword evidence="3 5" id="KW-0133">Cell shape</keyword>
<feature type="domain" description="Rod shape-determining protein MreC beta-barrel core" evidence="9">
    <location>
        <begin position="129"/>
        <end position="281"/>
    </location>
</feature>
<dbReference type="PANTHER" id="PTHR34138">
    <property type="entry name" value="CELL SHAPE-DETERMINING PROTEIN MREC"/>
    <property type="match status" value="1"/>
</dbReference>
<evidence type="ECO:0000256" key="8">
    <source>
        <dbReference type="SAM" id="Phobius"/>
    </source>
</evidence>
<feature type="transmembrane region" description="Helical" evidence="8">
    <location>
        <begin position="16"/>
        <end position="35"/>
    </location>
</feature>
<dbReference type="InterPro" id="IPR042175">
    <property type="entry name" value="Cell/Rod_MreC_2"/>
</dbReference>
<dbReference type="EMBL" id="CP063065">
    <property type="protein sequence ID" value="QOQ79754.1"/>
    <property type="molecule type" value="Genomic_DNA"/>
</dbReference>
<dbReference type="Gene3D" id="2.40.10.340">
    <property type="entry name" value="Rod shape-determining protein MreC, domain 1"/>
    <property type="match status" value="1"/>
</dbReference>
<evidence type="ECO:0000256" key="4">
    <source>
        <dbReference type="ARBA" id="ARBA00032089"/>
    </source>
</evidence>
<keyword evidence="8" id="KW-1133">Transmembrane helix</keyword>
<accession>A0A7M1KU93</accession>
<evidence type="ECO:0000256" key="7">
    <source>
        <dbReference type="SAM" id="MobiDB-lite"/>
    </source>
</evidence>
<evidence type="ECO:0000256" key="5">
    <source>
        <dbReference type="PIRNR" id="PIRNR038471"/>
    </source>
</evidence>
<name>A0A7M1KU93_9LACT</name>
<gene>
    <name evidence="10" type="primary">mreC</name>
    <name evidence="10" type="ORF">IMX20_03520</name>
</gene>
<dbReference type="AlphaFoldDB" id="A0A7M1KU93"/>
<dbReference type="Pfam" id="PF04085">
    <property type="entry name" value="MreC"/>
    <property type="match status" value="1"/>
</dbReference>
<evidence type="ECO:0000256" key="3">
    <source>
        <dbReference type="ARBA" id="ARBA00022960"/>
    </source>
</evidence>
<dbReference type="InterPro" id="IPR055342">
    <property type="entry name" value="MreC_beta-barrel_core"/>
</dbReference>
<keyword evidence="6" id="KW-0175">Coiled coil</keyword>
<evidence type="ECO:0000259" key="9">
    <source>
        <dbReference type="Pfam" id="PF04085"/>
    </source>
</evidence>
<protein>
    <recommendedName>
        <fullName evidence="2 5">Cell shape-determining protein MreC</fullName>
    </recommendedName>
    <alternativeName>
        <fullName evidence="4 5">Cell shape protein MreC</fullName>
    </alternativeName>
</protein>
<comment type="similarity">
    <text evidence="1 5">Belongs to the MreC family.</text>
</comment>
<evidence type="ECO:0000313" key="11">
    <source>
        <dbReference type="Proteomes" id="UP000595091"/>
    </source>
</evidence>
<dbReference type="PANTHER" id="PTHR34138:SF1">
    <property type="entry name" value="CELL SHAPE-DETERMINING PROTEIN MREC"/>
    <property type="match status" value="1"/>
</dbReference>
<evidence type="ECO:0000256" key="1">
    <source>
        <dbReference type="ARBA" id="ARBA00009369"/>
    </source>
</evidence>
<sequence length="311" mass="33560">MKGWIILRRFFENKKLIVLLVSVITSFSMIAYSIFSQSQMPKPILWVNDVTAVVGRFVSTPTNAMMRFTDSINDLMNTYEDNQRLKSQISSLEELEAQNEILQSENEELSALLDLQPSLVGKNVIASSVISRSPDTWLDSITIDVGTNSGIEESMSVMTESGLVGHVTEVSATSSKVQLLITENNQMKNVAVSIQTDDGIVSGILSDYDEKTQELILKQVPNDAKVSEGNTVTTSGLGGVSPEGLIIGEVTSASSDNFGLSQSVRVKPAADFKDIRSVLVIMTLNETSSDTSADSEDQAAESSAASTDTGE</sequence>
<evidence type="ECO:0000256" key="2">
    <source>
        <dbReference type="ARBA" id="ARBA00013855"/>
    </source>
</evidence>
<dbReference type="Gene3D" id="2.40.10.350">
    <property type="entry name" value="Rod shape-determining protein MreC, domain 2"/>
    <property type="match status" value="1"/>
</dbReference>
<feature type="region of interest" description="Disordered" evidence="7">
    <location>
        <begin position="287"/>
        <end position="311"/>
    </location>
</feature>
<dbReference type="NCBIfam" id="TIGR00219">
    <property type="entry name" value="mreC"/>
    <property type="match status" value="1"/>
</dbReference>
<dbReference type="PIRSF" id="PIRSF038471">
    <property type="entry name" value="MreC"/>
    <property type="match status" value="1"/>
</dbReference>
<reference evidence="10 11" key="1">
    <citation type="submission" date="2020-10" db="EMBL/GenBank/DDBJ databases">
        <title>Plasmid carrying two tetracycline resistance determinant.</title>
        <authorList>
            <person name="Yang Q."/>
        </authorList>
    </citation>
    <scope>NUCLEOTIDE SEQUENCE [LARGE SCALE GENOMIC DNA]</scope>
    <source>
        <strain evidence="10 11">T43</strain>
    </source>
</reference>
<dbReference type="GO" id="GO:0005886">
    <property type="term" value="C:plasma membrane"/>
    <property type="evidence" value="ECO:0007669"/>
    <property type="project" value="TreeGrafter"/>
</dbReference>
<comment type="function">
    <text evidence="5">Involved in formation and maintenance of cell shape.</text>
</comment>
<keyword evidence="8" id="KW-0472">Membrane</keyword>
<dbReference type="GO" id="GO:0008360">
    <property type="term" value="P:regulation of cell shape"/>
    <property type="evidence" value="ECO:0007669"/>
    <property type="project" value="UniProtKB-KW"/>
</dbReference>
<feature type="compositionally biased region" description="Low complexity" evidence="7">
    <location>
        <begin position="300"/>
        <end position="311"/>
    </location>
</feature>
<dbReference type="Proteomes" id="UP000595091">
    <property type="component" value="Chromosome"/>
</dbReference>
<dbReference type="InterPro" id="IPR007221">
    <property type="entry name" value="MreC"/>
</dbReference>
<organism evidence="10 11">
    <name type="scientific">Aerococcus urinaeequi</name>
    <dbReference type="NCBI Taxonomy" id="51665"/>
    <lineage>
        <taxon>Bacteria</taxon>
        <taxon>Bacillati</taxon>
        <taxon>Bacillota</taxon>
        <taxon>Bacilli</taxon>
        <taxon>Lactobacillales</taxon>
        <taxon>Aerococcaceae</taxon>
        <taxon>Aerococcus</taxon>
    </lineage>
</organism>
<evidence type="ECO:0000313" key="10">
    <source>
        <dbReference type="EMBL" id="QOQ79754.1"/>
    </source>
</evidence>
<feature type="coiled-coil region" evidence="6">
    <location>
        <begin position="75"/>
        <end position="115"/>
    </location>
</feature>